<keyword evidence="11" id="KW-0004">4Fe-4S</keyword>
<dbReference type="Gene3D" id="3.40.50.11850">
    <property type="entry name" value="Diphthamide synthesis DPH1/DPH2 domain 2"/>
    <property type="match status" value="2"/>
</dbReference>
<dbReference type="EMBL" id="HG810775">
    <property type="protein sequence ID" value="CDO66622.1"/>
    <property type="molecule type" value="Genomic_DNA"/>
</dbReference>
<comment type="function">
    <text evidence="11">Catalyzes the first step of diphthamide biosynthesis, a post-translational modification of histidine which occurs in elongation factor 2.</text>
</comment>
<dbReference type="GO" id="GO:0046872">
    <property type="term" value="F:metal ion binding"/>
    <property type="evidence" value="ECO:0007669"/>
    <property type="project" value="UniProtKB-KW"/>
</dbReference>
<gene>
    <name evidence="12" type="ORF">PRCDC_1413100</name>
</gene>
<evidence type="ECO:0000313" key="13">
    <source>
        <dbReference type="Proteomes" id="UP000027581"/>
    </source>
</evidence>
<keyword evidence="5 11" id="KW-0808">Transferase</keyword>
<dbReference type="GO" id="GO:0017183">
    <property type="term" value="P:protein histidyl modification to diphthamide"/>
    <property type="evidence" value="ECO:0007669"/>
    <property type="project" value="UniProtKB-UniRule"/>
</dbReference>
<dbReference type="InterPro" id="IPR042264">
    <property type="entry name" value="DPH1/DPH2_2"/>
</dbReference>
<dbReference type="Gene3D" id="3.40.50.11840">
    <property type="entry name" value="Diphthamide synthesis DPH1/DPH2 domain 1"/>
    <property type="match status" value="1"/>
</dbReference>
<organism evidence="12 13">
    <name type="scientific">Plasmodium reichenowi</name>
    <dbReference type="NCBI Taxonomy" id="5854"/>
    <lineage>
        <taxon>Eukaryota</taxon>
        <taxon>Sar</taxon>
        <taxon>Alveolata</taxon>
        <taxon>Apicomplexa</taxon>
        <taxon>Aconoidasida</taxon>
        <taxon>Haemosporida</taxon>
        <taxon>Plasmodiidae</taxon>
        <taxon>Plasmodium</taxon>
        <taxon>Plasmodium (Laverania)</taxon>
    </lineage>
</organism>
<dbReference type="Proteomes" id="UP000027581">
    <property type="component" value="Unassembled WGS sequence"/>
</dbReference>
<dbReference type="InterPro" id="IPR035435">
    <property type="entry name" value="DPH1/DPH2_euk_archaea"/>
</dbReference>
<dbReference type="GO" id="GO:0016874">
    <property type="term" value="F:ligase activity"/>
    <property type="evidence" value="ECO:0007669"/>
    <property type="project" value="UniProtKB-KW"/>
</dbReference>
<comment type="similarity">
    <text evidence="2 11">Belongs to the DPH1/DPH2 family. DPH1 subfamily.</text>
</comment>
<evidence type="ECO:0000256" key="6">
    <source>
        <dbReference type="ARBA" id="ARBA00022691"/>
    </source>
</evidence>
<keyword evidence="9" id="KW-0411">Iron-sulfur</keyword>
<dbReference type="Pfam" id="PF01866">
    <property type="entry name" value="Diphthamide_syn"/>
    <property type="match status" value="2"/>
</dbReference>
<evidence type="ECO:0000256" key="1">
    <source>
        <dbReference type="ARBA" id="ARBA00005156"/>
    </source>
</evidence>
<dbReference type="AlphaFoldDB" id="A0A060RZ20"/>
<comment type="catalytic activity">
    <reaction evidence="10 11">
        <text>L-histidyl-[translation elongation factor 2] + S-adenosyl-L-methionine = 2-[(3S)-amino-3-carboxypropyl]-L-histidyl-[translation elongation factor 2] + S-methyl-5'-thioadenosine + H(+)</text>
        <dbReference type="Rhea" id="RHEA:36783"/>
        <dbReference type="Rhea" id="RHEA-COMP:9748"/>
        <dbReference type="Rhea" id="RHEA-COMP:9749"/>
        <dbReference type="ChEBI" id="CHEBI:15378"/>
        <dbReference type="ChEBI" id="CHEBI:17509"/>
        <dbReference type="ChEBI" id="CHEBI:29979"/>
        <dbReference type="ChEBI" id="CHEBI:59789"/>
        <dbReference type="ChEBI" id="CHEBI:73995"/>
        <dbReference type="EC" id="2.5.1.108"/>
    </reaction>
</comment>
<name>A0A060RZ20_PLARE</name>
<comment type="cofactor">
    <cofactor evidence="11">
        <name>[4Fe-4S] cluster</name>
        <dbReference type="ChEBI" id="CHEBI:49883"/>
    </cofactor>
    <text evidence="11">Binds 1 [4Fe-4S] cluster per subunit. The cluster is coordinated with 3 cysteines and an exchangeable S-adenosyl-L-methionine.</text>
</comment>
<comment type="pathway">
    <text evidence="1 11">Protein modification; peptidyl-diphthamide biosynthesis.</text>
</comment>
<evidence type="ECO:0000313" key="12">
    <source>
        <dbReference type="EMBL" id="CDO66622.1"/>
    </source>
</evidence>
<dbReference type="FunFam" id="3.40.50.11840:FF:000001">
    <property type="entry name" value="2-(3-amino-3-carboxypropyl)histidine synthase subunit 1"/>
    <property type="match status" value="1"/>
</dbReference>
<evidence type="ECO:0000256" key="5">
    <source>
        <dbReference type="ARBA" id="ARBA00022679"/>
    </source>
</evidence>
<keyword evidence="6 11" id="KW-0949">S-adenosyl-L-methionine</keyword>
<evidence type="ECO:0000256" key="9">
    <source>
        <dbReference type="ARBA" id="ARBA00023014"/>
    </source>
</evidence>
<reference evidence="12" key="2">
    <citation type="submission" date="2014-05" db="EMBL/GenBank/DDBJ databases">
        <title>The genome sequences of chimpanzee malaria parasites reveal the path to human adaptation.</title>
        <authorList>
            <person name="Otto T.D."/>
            <person name="Rayner J.C."/>
            <person name="Boehme U."/>
            <person name="Pain A."/>
            <person name="Spottiswoode N."/>
            <person name="Sanders M."/>
            <person name="Quail M."/>
            <person name="Ollomo B."/>
            <person name="Renaud F."/>
            <person name="Thomas A.W."/>
            <person name="Prugnolle F."/>
            <person name="Conway D.J."/>
            <person name="Newbold C."/>
            <person name="Berriman M."/>
        </authorList>
    </citation>
    <scope>NUCLEOTIDE SEQUENCE [LARGE SCALE GENOMIC DNA]</scope>
    <source>
        <strain evidence="12">CDC</strain>
    </source>
</reference>
<dbReference type="PANTHER" id="PTHR10762">
    <property type="entry name" value="DIPHTHAMIDE BIOSYNTHESIS PROTEIN"/>
    <property type="match status" value="1"/>
</dbReference>
<evidence type="ECO:0000256" key="10">
    <source>
        <dbReference type="ARBA" id="ARBA00048403"/>
    </source>
</evidence>
<evidence type="ECO:0000256" key="2">
    <source>
        <dbReference type="ARBA" id="ARBA00010173"/>
    </source>
</evidence>
<dbReference type="PIRSF" id="PIRSF004967">
    <property type="entry name" value="DPH1"/>
    <property type="match status" value="1"/>
</dbReference>
<dbReference type="NCBIfam" id="TIGR00322">
    <property type="entry name" value="diphth2_R"/>
    <property type="match status" value="2"/>
</dbReference>
<dbReference type="FunFam" id="3.40.50.11860:FF:000002">
    <property type="entry name" value="2-(3-amino-3-carboxypropyl)histidine synthase subunit 1"/>
    <property type="match status" value="1"/>
</dbReference>
<dbReference type="VEuPathDB" id="PlasmoDB:PRG01_1413500"/>
<dbReference type="InterPro" id="IPR042265">
    <property type="entry name" value="DPH1/DPH2_3"/>
</dbReference>
<dbReference type="PhylomeDB" id="A0A060RZ20"/>
<dbReference type="PANTHER" id="PTHR10762:SF1">
    <property type="entry name" value="2-(3-AMINO-3-CARBOXYPROPYL)HISTIDINE SYNTHASE SUBUNIT 1"/>
    <property type="match status" value="1"/>
</dbReference>
<accession>A0A060RZ20</accession>
<dbReference type="EC" id="2.5.1.108" evidence="3 11"/>
<dbReference type="UniPathway" id="UPA00559"/>
<dbReference type="GO" id="GO:0090560">
    <property type="term" value="F:2-(3-amino-3-carboxypropyl)histidine synthase activity"/>
    <property type="evidence" value="ECO:0007669"/>
    <property type="project" value="UniProtKB-UniRule"/>
</dbReference>
<proteinExistence type="inferred from homology"/>
<dbReference type="GO" id="GO:0051539">
    <property type="term" value="F:4 iron, 4 sulfur cluster binding"/>
    <property type="evidence" value="ECO:0007669"/>
    <property type="project" value="UniProtKB-UniRule"/>
</dbReference>
<sequence length="489" mass="57742">MEQISLVKENVEEKKKKVHCSIPKFILENKLLEKAIKKCLPENYNFEVYKCIDIILREKYKRIALQLPEGLLVWGLYLSEIFYFFCESVEEVIILGDVTYGGCCIDDFTSGKLNCDLIIHYGHSCLIPLTVTKIRCIYVFVDIKLNSTHLVDTIKKNFDKNDIILLLGTIQFSCIVHNVHNILKKQNYFHTFLPIPQVLPLTKGEVLGCTSPNLYEFLYEHIIKYERDKKYRELEKEKEEAGEGKNKETQEKRDNINDIILVNKMNETLNEYDIRKECHIFLKKKNVKIIFIADGRFHLESVMIHNPDFLFYRYNPFDKIITEEKYDYKLFYDIRKNEIKKCVNCKSIGIILSTLGRQGNVNILTNIINIMKKKNISFFILLLSEIFNEKLQLFQNVDLFIQIGCPRLSIDWGNYNLKPLLNTYEAYVLLNSVPYKDIYPMDYYSHKGNIWTNYAAGVGFYNEKNLTTKEIIRRRIQMRKSKIAIHYHQ</sequence>
<keyword evidence="8" id="KW-0408">Iron</keyword>
<dbReference type="InterPro" id="IPR016435">
    <property type="entry name" value="DPH1/DPH2"/>
</dbReference>
<reference evidence="12" key="1">
    <citation type="submission" date="2014-01" db="EMBL/GenBank/DDBJ databases">
        <authorList>
            <person name="Aslett M."/>
        </authorList>
    </citation>
    <scope>NUCLEOTIDE SEQUENCE</scope>
    <source>
        <strain evidence="12">CDC</strain>
    </source>
</reference>
<evidence type="ECO:0000256" key="8">
    <source>
        <dbReference type="ARBA" id="ARBA00023004"/>
    </source>
</evidence>
<dbReference type="Gene3D" id="3.40.50.11860">
    <property type="entry name" value="Diphthamide synthesis DPH1/DPH2 domain 3"/>
    <property type="match status" value="1"/>
</dbReference>
<dbReference type="SFLD" id="SFLDS00032">
    <property type="entry name" value="Radical_SAM_3-amino-3-carboxyp"/>
    <property type="match status" value="1"/>
</dbReference>
<keyword evidence="13" id="KW-1185">Reference proteome</keyword>
<evidence type="ECO:0000256" key="4">
    <source>
        <dbReference type="ARBA" id="ARBA00021915"/>
    </source>
</evidence>
<protein>
    <recommendedName>
        <fullName evidence="4 11">2-(3-amino-3-carboxypropyl)histidine synthase subunit 1</fullName>
        <ecNumber evidence="3 11">2.5.1.108</ecNumber>
    </recommendedName>
</protein>
<keyword evidence="7" id="KW-0479">Metal-binding</keyword>
<dbReference type="InterPro" id="IPR042263">
    <property type="entry name" value="DPH1/DPH2_1"/>
</dbReference>
<evidence type="ECO:0000256" key="7">
    <source>
        <dbReference type="ARBA" id="ARBA00022723"/>
    </source>
</evidence>
<dbReference type="VEuPathDB" id="PlasmoDB:PRCDC_1413100"/>
<evidence type="ECO:0000256" key="3">
    <source>
        <dbReference type="ARBA" id="ARBA00012221"/>
    </source>
</evidence>
<evidence type="ECO:0000256" key="11">
    <source>
        <dbReference type="PIRNR" id="PIRNR004967"/>
    </source>
</evidence>
<keyword evidence="12" id="KW-0436">Ligase</keyword>